<comment type="catalytic activity">
    <reaction evidence="6">
        <text>ATP + H2O = ADP + phosphate + H(+)</text>
        <dbReference type="Rhea" id="RHEA:13065"/>
        <dbReference type="ChEBI" id="CHEBI:15377"/>
        <dbReference type="ChEBI" id="CHEBI:15378"/>
        <dbReference type="ChEBI" id="CHEBI:30616"/>
        <dbReference type="ChEBI" id="CHEBI:43474"/>
        <dbReference type="ChEBI" id="CHEBI:456216"/>
    </reaction>
</comment>
<dbReference type="Gene3D" id="3.30.420.40">
    <property type="match status" value="4"/>
</dbReference>
<gene>
    <name evidence="8" type="ORF">RFI_21743</name>
</gene>
<dbReference type="OrthoDB" id="6953074at2759"/>
<evidence type="ECO:0000256" key="2">
    <source>
        <dbReference type="ARBA" id="ARBA00022490"/>
    </source>
</evidence>
<name>X6MNN6_RETFI</name>
<dbReference type="FunFam" id="3.30.420.40:FF:000148">
    <property type="entry name" value="Actin, alpha skeletal muscle"/>
    <property type="match status" value="1"/>
</dbReference>
<comment type="caution">
    <text evidence="8">The sequence shown here is derived from an EMBL/GenBank/DDBJ whole genome shotgun (WGS) entry which is preliminary data.</text>
</comment>
<evidence type="ECO:0000256" key="4">
    <source>
        <dbReference type="ARBA" id="ARBA00022840"/>
    </source>
</evidence>
<evidence type="ECO:0000256" key="3">
    <source>
        <dbReference type="ARBA" id="ARBA00022741"/>
    </source>
</evidence>
<proteinExistence type="inferred from homology"/>
<evidence type="ECO:0000313" key="8">
    <source>
        <dbReference type="EMBL" id="ETO15613.1"/>
    </source>
</evidence>
<evidence type="ECO:0000313" key="9">
    <source>
        <dbReference type="Proteomes" id="UP000023152"/>
    </source>
</evidence>
<reference evidence="8 9" key="1">
    <citation type="journal article" date="2013" name="Curr. Biol.">
        <title>The Genome of the Foraminiferan Reticulomyxa filosa.</title>
        <authorList>
            <person name="Glockner G."/>
            <person name="Hulsmann N."/>
            <person name="Schleicher M."/>
            <person name="Noegel A.A."/>
            <person name="Eichinger L."/>
            <person name="Gallinger C."/>
            <person name="Pawlowski J."/>
            <person name="Sierra R."/>
            <person name="Euteneuer U."/>
            <person name="Pillet L."/>
            <person name="Moustafa A."/>
            <person name="Platzer M."/>
            <person name="Groth M."/>
            <person name="Szafranski K."/>
            <person name="Schliwa M."/>
        </authorList>
    </citation>
    <scope>NUCLEOTIDE SEQUENCE [LARGE SCALE GENOMIC DNA]</scope>
</reference>
<comment type="subcellular location">
    <subcellularLocation>
        <location evidence="1">Cytoplasm</location>
        <location evidence="1">Cytoskeleton</location>
    </subcellularLocation>
</comment>
<evidence type="ECO:0000256" key="5">
    <source>
        <dbReference type="ARBA" id="ARBA00023212"/>
    </source>
</evidence>
<dbReference type="Proteomes" id="UP000023152">
    <property type="component" value="Unassembled WGS sequence"/>
</dbReference>
<dbReference type="Gene3D" id="3.90.640.10">
    <property type="entry name" value="Actin, Chain A, domain 4"/>
    <property type="match status" value="1"/>
</dbReference>
<keyword evidence="3" id="KW-0547">Nucleotide-binding</keyword>
<dbReference type="PRINTS" id="PR00190">
    <property type="entry name" value="ACTIN"/>
</dbReference>
<dbReference type="GO" id="GO:0005856">
    <property type="term" value="C:cytoskeleton"/>
    <property type="evidence" value="ECO:0007669"/>
    <property type="project" value="UniProtKB-SubCell"/>
</dbReference>
<keyword evidence="4" id="KW-0067">ATP-binding</keyword>
<dbReference type="SUPFAM" id="SSF53067">
    <property type="entry name" value="Actin-like ATPase domain"/>
    <property type="match status" value="2"/>
</dbReference>
<dbReference type="InterPro" id="IPR043129">
    <property type="entry name" value="ATPase_NBD"/>
</dbReference>
<dbReference type="SMART" id="SM00268">
    <property type="entry name" value="ACTIN"/>
    <property type="match status" value="1"/>
</dbReference>
<evidence type="ECO:0000256" key="7">
    <source>
        <dbReference type="RuleBase" id="RU000487"/>
    </source>
</evidence>
<evidence type="ECO:0000256" key="1">
    <source>
        <dbReference type="ARBA" id="ARBA00004245"/>
    </source>
</evidence>
<accession>X6MNN6</accession>
<dbReference type="AlphaFoldDB" id="X6MNN6"/>
<comment type="similarity">
    <text evidence="7">Belongs to the actin family.</text>
</comment>
<dbReference type="InterPro" id="IPR004000">
    <property type="entry name" value="Actin"/>
</dbReference>
<dbReference type="Pfam" id="PF00022">
    <property type="entry name" value="Actin"/>
    <property type="match status" value="2"/>
</dbReference>
<dbReference type="PANTHER" id="PTHR11937">
    <property type="entry name" value="ACTIN"/>
    <property type="match status" value="1"/>
</dbReference>
<dbReference type="GO" id="GO:0005524">
    <property type="term" value="F:ATP binding"/>
    <property type="evidence" value="ECO:0007669"/>
    <property type="project" value="UniProtKB-KW"/>
</dbReference>
<keyword evidence="5" id="KW-0206">Cytoskeleton</keyword>
<dbReference type="EMBL" id="ASPP01018954">
    <property type="protein sequence ID" value="ETO15613.1"/>
    <property type="molecule type" value="Genomic_DNA"/>
</dbReference>
<organism evidence="8 9">
    <name type="scientific">Reticulomyxa filosa</name>
    <dbReference type="NCBI Taxonomy" id="46433"/>
    <lineage>
        <taxon>Eukaryota</taxon>
        <taxon>Sar</taxon>
        <taxon>Rhizaria</taxon>
        <taxon>Retaria</taxon>
        <taxon>Foraminifera</taxon>
        <taxon>Monothalamids</taxon>
        <taxon>Reticulomyxidae</taxon>
        <taxon>Reticulomyxa</taxon>
    </lineage>
</organism>
<dbReference type="Gene3D" id="2.30.36.70">
    <property type="entry name" value="Actin, Chain A, domain 2"/>
    <property type="match status" value="1"/>
</dbReference>
<protein>
    <submittedName>
        <fullName evidence="8">Actin</fullName>
    </submittedName>
</protein>
<keyword evidence="2" id="KW-0963">Cytoplasm</keyword>
<keyword evidence="9" id="KW-1185">Reference proteome</keyword>
<sequence length="343" mass="38842">MSQNSDSKEVEEDKPTTCVIDNGSGTIKAGFAGKDVPEAVFPSVVGRPKQQEANVKDVYVSDEAVTKREILQLQYPIERGVVTNWDDMEKLWHHTFRKFNLKIGYVKKNVLCIAPEEYNVLLTEIPLNPKENREKMIEIMFEKFNIPNVYIAVQAILSLYVNGKTSEKQYYENEVVRDIKEKLSYVALDYSEEMKTTEASSKLEQSYTLPDGHAITVGAERFQCAEVLFKPNFIGLDQDGIHTLINQCIMKCSIDFRKDNLYNGIVISGGNTLFNGIAERMEKEIRVLAPANKTVKIIAPPERKYSAWNGGSILSSLSTFENMLISALEYNETGLSILQRKFP</sequence>
<evidence type="ECO:0000256" key="6">
    <source>
        <dbReference type="ARBA" id="ARBA00049360"/>
    </source>
</evidence>